<dbReference type="FunFam" id="2.40.30.170:FF:000010">
    <property type="entry name" value="Efflux RND transporter periplasmic adaptor subunit"/>
    <property type="match status" value="1"/>
</dbReference>
<keyword evidence="2" id="KW-0813">Transport</keyword>
<comment type="caution">
    <text evidence="7">The sequence shown here is derived from an EMBL/GenBank/DDBJ whole genome shotgun (WGS) entry which is preliminary data.</text>
</comment>
<dbReference type="InterPro" id="IPR051909">
    <property type="entry name" value="MFP_Cation_Efflux"/>
</dbReference>
<dbReference type="RefSeq" id="WP_248668934.1">
    <property type="nucleotide sequence ID" value="NZ_JALPRX010000097.1"/>
</dbReference>
<keyword evidence="8" id="KW-1185">Reference proteome</keyword>
<dbReference type="InterPro" id="IPR058627">
    <property type="entry name" value="MdtA-like_C"/>
</dbReference>
<dbReference type="GO" id="GO:0022857">
    <property type="term" value="F:transmembrane transporter activity"/>
    <property type="evidence" value="ECO:0007669"/>
    <property type="project" value="InterPro"/>
</dbReference>
<dbReference type="GO" id="GO:0016020">
    <property type="term" value="C:membrane"/>
    <property type="evidence" value="ECO:0007669"/>
    <property type="project" value="InterPro"/>
</dbReference>
<evidence type="ECO:0000313" key="8">
    <source>
        <dbReference type="Proteomes" id="UP001139516"/>
    </source>
</evidence>
<dbReference type="Gene3D" id="2.40.30.170">
    <property type="match status" value="1"/>
</dbReference>
<organism evidence="7 8">
    <name type="scientific">Roseomonas acroporae</name>
    <dbReference type="NCBI Taxonomy" id="2937791"/>
    <lineage>
        <taxon>Bacteria</taxon>
        <taxon>Pseudomonadati</taxon>
        <taxon>Pseudomonadota</taxon>
        <taxon>Alphaproteobacteria</taxon>
        <taxon>Acetobacterales</taxon>
        <taxon>Roseomonadaceae</taxon>
        <taxon>Roseomonas</taxon>
    </lineage>
</organism>
<dbReference type="GO" id="GO:0030288">
    <property type="term" value="C:outer membrane-bounded periplasmic space"/>
    <property type="evidence" value="ECO:0007669"/>
    <property type="project" value="TreeGrafter"/>
</dbReference>
<dbReference type="InterPro" id="IPR058791">
    <property type="entry name" value="3HB_CusB"/>
</dbReference>
<reference evidence="7" key="1">
    <citation type="submission" date="2022-04" db="EMBL/GenBank/DDBJ databases">
        <title>Roseomonas acroporae sp. nov., isolated from coral Acropora digitifera.</title>
        <authorList>
            <person name="Sun H."/>
        </authorList>
    </citation>
    <scope>NUCLEOTIDE SEQUENCE</scope>
    <source>
        <strain evidence="7">NAR14</strain>
    </source>
</reference>
<dbReference type="NCBIfam" id="TIGR01730">
    <property type="entry name" value="RND_mfp"/>
    <property type="match status" value="1"/>
</dbReference>
<evidence type="ECO:0000256" key="1">
    <source>
        <dbReference type="ARBA" id="ARBA00009477"/>
    </source>
</evidence>
<name>A0A9X2BVM6_9PROT</name>
<comment type="similarity">
    <text evidence="1">Belongs to the membrane fusion protein (MFP) (TC 8.A.1) family.</text>
</comment>
<dbReference type="PANTHER" id="PTHR30097">
    <property type="entry name" value="CATION EFFLUX SYSTEM PROTEIN CUSB"/>
    <property type="match status" value="1"/>
</dbReference>
<evidence type="ECO:0000259" key="5">
    <source>
        <dbReference type="Pfam" id="PF25954"/>
    </source>
</evidence>
<dbReference type="InterPro" id="IPR006143">
    <property type="entry name" value="RND_pump_MFP"/>
</dbReference>
<evidence type="ECO:0000313" key="7">
    <source>
        <dbReference type="EMBL" id="MCK8786823.1"/>
    </source>
</evidence>
<protein>
    <submittedName>
        <fullName evidence="7">Efflux RND transporter periplasmic adaptor subunit</fullName>
    </submittedName>
</protein>
<dbReference type="Pfam" id="PF25967">
    <property type="entry name" value="RND-MFP_C"/>
    <property type="match status" value="1"/>
</dbReference>
<evidence type="ECO:0000259" key="6">
    <source>
        <dbReference type="Pfam" id="PF25967"/>
    </source>
</evidence>
<dbReference type="Proteomes" id="UP001139516">
    <property type="component" value="Unassembled WGS sequence"/>
</dbReference>
<evidence type="ECO:0000259" key="4">
    <source>
        <dbReference type="Pfam" id="PF25869"/>
    </source>
</evidence>
<dbReference type="AlphaFoldDB" id="A0A9X2BVM6"/>
<feature type="domain" description="CusB-like three alpha-helical bundle" evidence="4">
    <location>
        <begin position="242"/>
        <end position="273"/>
    </location>
</feature>
<dbReference type="EMBL" id="JALPRX010000097">
    <property type="protein sequence ID" value="MCK8786823.1"/>
    <property type="molecule type" value="Genomic_DNA"/>
</dbReference>
<dbReference type="Pfam" id="PF25869">
    <property type="entry name" value="3HB_CusB"/>
    <property type="match status" value="1"/>
</dbReference>
<dbReference type="GO" id="GO:0046914">
    <property type="term" value="F:transition metal ion binding"/>
    <property type="evidence" value="ECO:0007669"/>
    <property type="project" value="TreeGrafter"/>
</dbReference>
<feature type="region of interest" description="Disordered" evidence="3">
    <location>
        <begin position="1"/>
        <end position="57"/>
    </location>
</feature>
<gene>
    <name evidence="7" type="ORF">M0638_20840</name>
</gene>
<accession>A0A9X2BVM6</accession>
<sequence length="463" mass="49405">MNMIHTPPAAKNEAKEMVPPAGQSPVSLSLSPELAATPREGGREAPKGSAQAQAAPARRGIGRYTTWGLVLAVAGAGIWYEFLRDPAGVHEPAAPHAATAGLPPGEFRLSETEIRSLRIEPVQARAFHAERAAEGRIAYNDDRSTPVFTPYTGRVVNAGPRLGERVEAGSMLFEVETNDLVQAANDLLSAVDALNKSRTSLALSQRNAARQADMYAGRAASMQALEQARADAANAAADLRVQETAVAAARDRMRVLGRSPAQIAEVERTRHVDATVAVNAPIAGTVSQRRIGPGQWLNAGGSDPVFTIADLSTMWLVAAVREMDAPLVRVGQAVQVTVGALPGRTFDARITNMATGLDPVTRRLEVRAEVQDPDRLLKPEMFASFRIDIGRDSDAVAVPVSAVIFRGSDASVWEALDDNRFILRRITLGMRSGDMLEVVQGLPPGARIVTGGALFVDRAARID</sequence>
<dbReference type="GO" id="GO:0060003">
    <property type="term" value="P:copper ion export"/>
    <property type="evidence" value="ECO:0007669"/>
    <property type="project" value="TreeGrafter"/>
</dbReference>
<dbReference type="InterPro" id="IPR058792">
    <property type="entry name" value="Beta-barrel_RND_2"/>
</dbReference>
<dbReference type="Gene3D" id="2.40.420.20">
    <property type="match status" value="1"/>
</dbReference>
<dbReference type="GO" id="GO:0015679">
    <property type="term" value="P:plasma membrane copper ion transport"/>
    <property type="evidence" value="ECO:0007669"/>
    <property type="project" value="TreeGrafter"/>
</dbReference>
<evidence type="ECO:0000256" key="2">
    <source>
        <dbReference type="ARBA" id="ARBA00022448"/>
    </source>
</evidence>
<feature type="domain" description="Multidrug resistance protein MdtA-like C-terminal permuted SH3" evidence="6">
    <location>
        <begin position="394"/>
        <end position="453"/>
    </location>
</feature>
<dbReference type="SUPFAM" id="SSF111369">
    <property type="entry name" value="HlyD-like secretion proteins"/>
    <property type="match status" value="1"/>
</dbReference>
<feature type="domain" description="CusB-like beta-barrel" evidence="5">
    <location>
        <begin position="313"/>
        <end position="387"/>
    </location>
</feature>
<proteinExistence type="inferred from homology"/>
<dbReference type="PANTHER" id="PTHR30097:SF15">
    <property type="entry name" value="CATION EFFLUX SYSTEM PROTEIN CUSB"/>
    <property type="match status" value="1"/>
</dbReference>
<evidence type="ECO:0000256" key="3">
    <source>
        <dbReference type="SAM" id="MobiDB-lite"/>
    </source>
</evidence>
<dbReference type="Pfam" id="PF25954">
    <property type="entry name" value="Beta-barrel_RND_2"/>
    <property type="match status" value="1"/>
</dbReference>